<dbReference type="PROSITE" id="PS00485">
    <property type="entry name" value="A_DEAMINASE"/>
    <property type="match status" value="1"/>
</dbReference>
<dbReference type="SUPFAM" id="SSF51556">
    <property type="entry name" value="Metallo-dependent hydrolases"/>
    <property type="match status" value="1"/>
</dbReference>
<dbReference type="UniPathway" id="UPA00591">
    <property type="reaction ID" value="UER00663"/>
</dbReference>
<dbReference type="GO" id="GO:0097009">
    <property type="term" value="P:energy homeostasis"/>
    <property type="evidence" value="ECO:0007669"/>
    <property type="project" value="UniProtKB-ARBA"/>
</dbReference>
<protein>
    <recommendedName>
        <fullName evidence="9">AMP deaminase</fullName>
        <ecNumber evidence="9">3.5.4.6</ecNumber>
    </recommendedName>
</protein>
<evidence type="ECO:0000256" key="3">
    <source>
        <dbReference type="ARBA" id="ARBA00006676"/>
    </source>
</evidence>
<keyword evidence="11" id="KW-1185">Reference proteome</keyword>
<organism evidence="10 11">
    <name type="scientific">Oreochromis niloticus</name>
    <name type="common">Nile tilapia</name>
    <name type="synonym">Tilapia nilotica</name>
    <dbReference type="NCBI Taxonomy" id="8128"/>
    <lineage>
        <taxon>Eukaryota</taxon>
        <taxon>Metazoa</taxon>
        <taxon>Chordata</taxon>
        <taxon>Craniata</taxon>
        <taxon>Vertebrata</taxon>
        <taxon>Euteleostomi</taxon>
        <taxon>Actinopterygii</taxon>
        <taxon>Neopterygii</taxon>
        <taxon>Teleostei</taxon>
        <taxon>Neoteleostei</taxon>
        <taxon>Acanthomorphata</taxon>
        <taxon>Ovalentaria</taxon>
        <taxon>Cichlomorphae</taxon>
        <taxon>Cichliformes</taxon>
        <taxon>Cichlidae</taxon>
        <taxon>African cichlids</taxon>
        <taxon>Pseudocrenilabrinae</taxon>
        <taxon>Oreochromini</taxon>
        <taxon>Oreochromis</taxon>
    </lineage>
</organism>
<reference evidence="10" key="2">
    <citation type="submission" date="2025-08" db="UniProtKB">
        <authorList>
            <consortium name="Ensembl"/>
        </authorList>
    </citation>
    <scope>IDENTIFICATION</scope>
</reference>
<dbReference type="PIRSF" id="PIRSF001251">
    <property type="entry name" value="AMP_deaminase_met"/>
    <property type="match status" value="1"/>
</dbReference>
<dbReference type="Pfam" id="PF19326">
    <property type="entry name" value="AMP_deaminase"/>
    <property type="match status" value="1"/>
</dbReference>
<comment type="function">
    <text evidence="8">AMP deaminase plays a critical role in energy metabolism. Catalyzes the deamination of AMP to IMP and plays an important role in the purine nucleotide cycle.</text>
</comment>
<dbReference type="FunFam" id="4.10.800.20:FF:000001">
    <property type="entry name" value="AMP deaminase"/>
    <property type="match status" value="1"/>
</dbReference>
<dbReference type="PANTHER" id="PTHR11359:SF2">
    <property type="entry name" value="AMP DEAMINASE 3"/>
    <property type="match status" value="1"/>
</dbReference>
<proteinExistence type="inferred from homology"/>
<gene>
    <name evidence="10" type="primary">AMPD3</name>
    <name evidence="10" type="synonym">ampd3b</name>
</gene>
<dbReference type="InterPro" id="IPR006329">
    <property type="entry name" value="AMPD"/>
</dbReference>
<dbReference type="FunFam" id="3.20.20.140:FF:000035">
    <property type="entry name" value="Probable amp deaminase"/>
    <property type="match status" value="1"/>
</dbReference>
<reference evidence="11" key="1">
    <citation type="submission" date="2012-01" db="EMBL/GenBank/DDBJ databases">
        <title>The Genome Sequence of Oreochromis niloticus (Nile Tilapia).</title>
        <authorList>
            <consortium name="Broad Institute Genome Assembly Team"/>
            <consortium name="Broad Institute Sequencing Platform"/>
            <person name="Di Palma F."/>
            <person name="Johnson J."/>
            <person name="Lander E.S."/>
            <person name="Lindblad-Toh K."/>
        </authorList>
    </citation>
    <scope>NUCLEOTIDE SEQUENCE [LARGE SCALE GENOMIC DNA]</scope>
</reference>
<dbReference type="EC" id="3.5.4.6" evidence="9"/>
<dbReference type="Gene3D" id="4.10.800.20">
    <property type="match status" value="1"/>
</dbReference>
<dbReference type="AlphaFoldDB" id="A0A669CR88"/>
<evidence type="ECO:0000256" key="6">
    <source>
        <dbReference type="ARBA" id="ARBA00022833"/>
    </source>
</evidence>
<dbReference type="GO" id="GO:0005829">
    <property type="term" value="C:cytosol"/>
    <property type="evidence" value="ECO:0007669"/>
    <property type="project" value="TreeGrafter"/>
</dbReference>
<dbReference type="GO" id="GO:0003876">
    <property type="term" value="F:AMP deaminase activity"/>
    <property type="evidence" value="ECO:0007669"/>
    <property type="project" value="UniProtKB-EC"/>
</dbReference>
<evidence type="ECO:0000256" key="1">
    <source>
        <dbReference type="ARBA" id="ARBA00001947"/>
    </source>
</evidence>
<evidence type="ECO:0000256" key="7">
    <source>
        <dbReference type="ARBA" id="ARBA00023080"/>
    </source>
</evidence>
<evidence type="ECO:0000313" key="11">
    <source>
        <dbReference type="Proteomes" id="UP000005207"/>
    </source>
</evidence>
<evidence type="ECO:0000256" key="4">
    <source>
        <dbReference type="ARBA" id="ARBA00022723"/>
    </source>
</evidence>
<dbReference type="Gene3D" id="3.20.20.140">
    <property type="entry name" value="Metal-dependent hydrolases"/>
    <property type="match status" value="1"/>
</dbReference>
<comment type="similarity">
    <text evidence="3 9">Belongs to the metallo-dependent hydrolases superfamily. Adenosine and AMP deaminases family.</text>
</comment>
<evidence type="ECO:0000256" key="8">
    <source>
        <dbReference type="ARBA" id="ARBA00054146"/>
    </source>
</evidence>
<comment type="pathway">
    <text evidence="2">Purine metabolism; IMP biosynthesis via salvage pathway; IMP from AMP: step 1/1.</text>
</comment>
<dbReference type="GeneTree" id="ENSGT00950000183011"/>
<comment type="catalytic activity">
    <reaction evidence="9">
        <text>AMP + H2O + H(+) = IMP + NH4(+)</text>
        <dbReference type="Rhea" id="RHEA:14777"/>
        <dbReference type="ChEBI" id="CHEBI:15377"/>
        <dbReference type="ChEBI" id="CHEBI:15378"/>
        <dbReference type="ChEBI" id="CHEBI:28938"/>
        <dbReference type="ChEBI" id="CHEBI:58053"/>
        <dbReference type="ChEBI" id="CHEBI:456215"/>
        <dbReference type="EC" id="3.5.4.6"/>
    </reaction>
</comment>
<dbReference type="InterPro" id="IPR006650">
    <property type="entry name" value="A/AMP_deam_AS"/>
</dbReference>
<comment type="cofactor">
    <cofactor evidence="1 9">
        <name>Zn(2+)</name>
        <dbReference type="ChEBI" id="CHEBI:29105"/>
    </cofactor>
</comment>
<dbReference type="NCBIfam" id="TIGR01429">
    <property type="entry name" value="AMP_deaminase"/>
    <property type="match status" value="1"/>
</dbReference>
<keyword evidence="7" id="KW-0546">Nucleotide metabolism</keyword>
<dbReference type="PANTHER" id="PTHR11359">
    <property type="entry name" value="AMP DEAMINASE"/>
    <property type="match status" value="1"/>
</dbReference>
<dbReference type="Ensembl" id="ENSONIT00000037994.1">
    <property type="protein sequence ID" value="ENSONIP00000050530.1"/>
    <property type="gene ID" value="ENSONIG00000015512.2"/>
</dbReference>
<keyword evidence="4 9" id="KW-0479">Metal-binding</keyword>
<evidence type="ECO:0000313" key="10">
    <source>
        <dbReference type="Ensembl" id="ENSONIP00000050530.1"/>
    </source>
</evidence>
<accession>A0A669CR88</accession>
<dbReference type="Proteomes" id="UP000005207">
    <property type="component" value="Linkage group LG7"/>
</dbReference>
<dbReference type="InterPro" id="IPR032466">
    <property type="entry name" value="Metal_Hydrolase"/>
</dbReference>
<evidence type="ECO:0000256" key="9">
    <source>
        <dbReference type="PIRNR" id="PIRNR001251"/>
    </source>
</evidence>
<keyword evidence="6" id="KW-0862">Zinc</keyword>
<dbReference type="GO" id="GO:0046872">
    <property type="term" value="F:metal ion binding"/>
    <property type="evidence" value="ECO:0007669"/>
    <property type="project" value="UniProtKB-KW"/>
</dbReference>
<dbReference type="GO" id="GO:0046033">
    <property type="term" value="P:AMP metabolic process"/>
    <property type="evidence" value="ECO:0007669"/>
    <property type="project" value="TreeGrafter"/>
</dbReference>
<dbReference type="GO" id="GO:0032264">
    <property type="term" value="P:IMP salvage"/>
    <property type="evidence" value="ECO:0007669"/>
    <property type="project" value="UniProtKB-UniPathway"/>
</dbReference>
<dbReference type="CDD" id="cd01319">
    <property type="entry name" value="AMPD"/>
    <property type="match status" value="1"/>
</dbReference>
<keyword evidence="5 9" id="KW-0378">Hydrolase</keyword>
<sequence>IPRLFPKMSIHEVDERVRLMAEKVYASALKEEDSKDTLALFTVPEDCPIGLQETREKELQKEMAEQQSQESVKRYEEEICLTEHITVEDYEQATKGLLKALFIREKYSRLAYHRFPRTTALFLRNAENERWLEEDELLSSSADIWPYPHEGEDPYSMEGIPEDLNYELQIKDGIIHVYENAEALKQEQAYRLPYPDLETFAIDLSHVLAMIADGPTKSYCHRRLNFLGSKFYLHEMLNEMAELKELKCVPHRDFYNVRKVDTHIHAAACMNQKHLLRFIQTTYQTEADRVVLEKGNKKLTLKEVFDNLHMDPYDLTVDSLDVHAGRQTFHRFDKFNSKYNPVGASELREIYLKTDNYIKGEYFACLIKEVAAELEESKYQLAEPRLSIYGRSASEWESLATWFIQHKVHSPNMRWMIQVPRIYDIFKSKKLIPSFAKILENVFRPLFEATINPQKHKAVHVFLKYVTGFDSVDDESKHSDHMFSYKSPKPEEWTTDDNPPYTYYLFYMYANIMVLNNLRKQRGLNTFLFRPHCGEAGSITHLVSAFLTADNISHGLNLKKSPVLQYLYYLAQVPIAMSPLSNNSLFLEYSKNPLREFLHKGLCVSLSTDDPMQFHYTKEALMEEYAIAAQLWKLSTCDLCEIARNSVLQSGLSHEEKKHFIGANYLQDGPKGNDIRRTNVAQIRMAYRYETLCNELSFLMDAVKTEFGQSSAQ</sequence>
<name>A0A669CR88_ORENI</name>
<reference evidence="10" key="3">
    <citation type="submission" date="2025-09" db="UniProtKB">
        <authorList>
            <consortium name="Ensembl"/>
        </authorList>
    </citation>
    <scope>IDENTIFICATION</scope>
</reference>
<evidence type="ECO:0000256" key="5">
    <source>
        <dbReference type="ARBA" id="ARBA00022801"/>
    </source>
</evidence>
<evidence type="ECO:0000256" key="2">
    <source>
        <dbReference type="ARBA" id="ARBA00004955"/>
    </source>
</evidence>